<evidence type="ECO:0000256" key="2">
    <source>
        <dbReference type="ARBA" id="ARBA00009165"/>
    </source>
</evidence>
<feature type="transmembrane region" description="Helical" evidence="12">
    <location>
        <begin position="186"/>
        <end position="205"/>
    </location>
</feature>
<dbReference type="AlphaFoldDB" id="A0A553ZZL6"/>
<evidence type="ECO:0000256" key="7">
    <source>
        <dbReference type="ARBA" id="ARBA00022801"/>
    </source>
</evidence>
<evidence type="ECO:0000256" key="10">
    <source>
        <dbReference type="ARBA" id="ARBA00030345"/>
    </source>
</evidence>
<feature type="transmembrane region" description="Helical" evidence="12">
    <location>
        <begin position="67"/>
        <end position="88"/>
    </location>
</feature>
<proteinExistence type="inferred from homology"/>
<feature type="transmembrane region" description="Helical" evidence="12">
    <location>
        <begin position="127"/>
        <end position="149"/>
    </location>
</feature>
<organism evidence="13 14">
    <name type="scientific">Alkalicoccobacillus porphyridii</name>
    <dbReference type="NCBI Taxonomy" id="2597270"/>
    <lineage>
        <taxon>Bacteria</taxon>
        <taxon>Bacillati</taxon>
        <taxon>Bacillota</taxon>
        <taxon>Bacilli</taxon>
        <taxon>Bacillales</taxon>
        <taxon>Bacillaceae</taxon>
        <taxon>Alkalicoccobacillus</taxon>
    </lineage>
</organism>
<evidence type="ECO:0000256" key="12">
    <source>
        <dbReference type="SAM" id="Phobius"/>
    </source>
</evidence>
<evidence type="ECO:0000256" key="4">
    <source>
        <dbReference type="ARBA" id="ARBA00022475"/>
    </source>
</evidence>
<evidence type="ECO:0000256" key="1">
    <source>
        <dbReference type="ARBA" id="ARBA00004651"/>
    </source>
</evidence>
<evidence type="ECO:0000256" key="11">
    <source>
        <dbReference type="PIRNR" id="PIRNR016933"/>
    </source>
</evidence>
<evidence type="ECO:0000256" key="8">
    <source>
        <dbReference type="ARBA" id="ARBA00022989"/>
    </source>
</evidence>
<keyword evidence="14" id="KW-1185">Reference proteome</keyword>
<evidence type="ECO:0000256" key="6">
    <source>
        <dbReference type="ARBA" id="ARBA00022692"/>
    </source>
</evidence>
<keyword evidence="8 12" id="KW-1133">Transmembrane helix</keyword>
<accession>A0A553ZZL6</accession>
<keyword evidence="9 11" id="KW-0472">Membrane</keyword>
<protein>
    <recommendedName>
        <fullName evidence="3 11">Protease PrsW</fullName>
        <ecNumber evidence="11">3.4.-.-</ecNumber>
    </recommendedName>
    <alternativeName>
        <fullName evidence="10 11">Protease responsible for activating sigma-W</fullName>
    </alternativeName>
</protein>
<dbReference type="GO" id="GO:0008237">
    <property type="term" value="F:metallopeptidase activity"/>
    <property type="evidence" value="ECO:0007669"/>
    <property type="project" value="UniProtKB-KW"/>
</dbReference>
<evidence type="ECO:0000256" key="3">
    <source>
        <dbReference type="ARBA" id="ARBA00018997"/>
    </source>
</evidence>
<comment type="subcellular location">
    <subcellularLocation>
        <location evidence="1">Cell membrane</location>
        <topology evidence="1">Multi-pass membrane protein</topology>
    </subcellularLocation>
</comment>
<dbReference type="Pfam" id="PF13367">
    <property type="entry name" value="PrsW-protease"/>
    <property type="match status" value="1"/>
</dbReference>
<evidence type="ECO:0000313" key="14">
    <source>
        <dbReference type="Proteomes" id="UP000318521"/>
    </source>
</evidence>
<dbReference type="Proteomes" id="UP000318521">
    <property type="component" value="Unassembled WGS sequence"/>
</dbReference>
<keyword evidence="5 11" id="KW-0645">Protease</keyword>
<comment type="caution">
    <text evidence="13">The sequence shown here is derived from an EMBL/GenBank/DDBJ whole genome shotgun (WGS) entry which is preliminary data.</text>
</comment>
<reference evidence="13 14" key="1">
    <citation type="submission" date="2019-07" db="EMBL/GenBank/DDBJ databases">
        <authorList>
            <person name="Park Y.J."/>
            <person name="Jeong S.E."/>
            <person name="Jung H.S."/>
        </authorList>
    </citation>
    <scope>NUCLEOTIDE SEQUENCE [LARGE SCALE GENOMIC DNA]</scope>
    <source>
        <strain evidence="14">P16(2019)</strain>
    </source>
</reference>
<evidence type="ECO:0000256" key="5">
    <source>
        <dbReference type="ARBA" id="ARBA00022670"/>
    </source>
</evidence>
<comment type="function">
    <text evidence="11">Involved in the degradation of specific anti-sigma factors.</text>
</comment>
<feature type="transmembrane region" description="Helical" evidence="12">
    <location>
        <begin position="33"/>
        <end position="55"/>
    </location>
</feature>
<evidence type="ECO:0000256" key="9">
    <source>
        <dbReference type="ARBA" id="ARBA00023136"/>
    </source>
</evidence>
<dbReference type="PANTHER" id="PTHR36844:SF1">
    <property type="entry name" value="PROTEASE PRSW"/>
    <property type="match status" value="1"/>
</dbReference>
<sequence length="223" mass="25722">MFSLLTAAIAPALALLTYFYLKADYRRKLHETIIRTFLLGILLVFPVMVLQYAFIEEEIFTKEWQQAIILYGFTEEFFKWFILLIFAYQHGSIARRNDGIVYGVSLSLGFATMENVFYLIAHGIETAVGRALMPVSSHALFGIIMGYYLGSAKLMPTKKRWLLSLSLLLPVALHSSYDYIVFLFDHYVLFGIIPFMLMLWVFAIYKIRLASKLDQQSPRTRGN</sequence>
<keyword evidence="4 11" id="KW-1003">Cell membrane</keyword>
<dbReference type="EMBL" id="VLXZ01000004">
    <property type="protein sequence ID" value="TSB46889.1"/>
    <property type="molecule type" value="Genomic_DNA"/>
</dbReference>
<name>A0A553ZZL6_9BACI</name>
<dbReference type="InterPro" id="IPR026898">
    <property type="entry name" value="PrsW"/>
</dbReference>
<evidence type="ECO:0000313" key="13">
    <source>
        <dbReference type="EMBL" id="TSB46889.1"/>
    </source>
</evidence>
<comment type="similarity">
    <text evidence="2 11">Belongs to the protease PrsW family.</text>
</comment>
<dbReference type="PANTHER" id="PTHR36844">
    <property type="entry name" value="PROTEASE PRSW"/>
    <property type="match status" value="1"/>
</dbReference>
<keyword evidence="6 12" id="KW-0812">Transmembrane</keyword>
<dbReference type="GO" id="GO:0005886">
    <property type="term" value="C:plasma membrane"/>
    <property type="evidence" value="ECO:0007669"/>
    <property type="project" value="UniProtKB-SubCell"/>
</dbReference>
<dbReference type="GO" id="GO:0006508">
    <property type="term" value="P:proteolysis"/>
    <property type="evidence" value="ECO:0007669"/>
    <property type="project" value="UniProtKB-KW"/>
</dbReference>
<dbReference type="RefSeq" id="WP_143848119.1">
    <property type="nucleotide sequence ID" value="NZ_VLXZ01000004.1"/>
</dbReference>
<feature type="transmembrane region" description="Helical" evidence="12">
    <location>
        <begin position="100"/>
        <end position="121"/>
    </location>
</feature>
<gene>
    <name evidence="13" type="primary">prsW</name>
    <name evidence="13" type="ORF">FN960_07660</name>
</gene>
<keyword evidence="7 11" id="KW-0378">Hydrolase</keyword>
<feature type="transmembrane region" description="Helical" evidence="12">
    <location>
        <begin position="161"/>
        <end position="180"/>
    </location>
</feature>
<keyword evidence="13" id="KW-0482">Metalloprotease</keyword>
<dbReference type="EC" id="3.4.-.-" evidence="11"/>
<dbReference type="NCBIfam" id="NF033739">
    <property type="entry name" value="intramemb_PrsW"/>
    <property type="match status" value="1"/>
</dbReference>
<dbReference type="InterPro" id="IPR023596">
    <property type="entry name" value="Peptidase_PrsW_arch/bac"/>
</dbReference>
<feature type="transmembrane region" description="Helical" evidence="12">
    <location>
        <begin position="6"/>
        <end position="21"/>
    </location>
</feature>
<dbReference type="PIRSF" id="PIRSF016933">
    <property type="entry name" value="PrsW"/>
    <property type="match status" value="1"/>
</dbReference>
<dbReference type="OrthoDB" id="5504276at2"/>